<dbReference type="InterPro" id="IPR003615">
    <property type="entry name" value="HNH_nuc"/>
</dbReference>
<gene>
    <name evidence="2" type="ORF">QLQ83_06020</name>
</gene>
<dbReference type="Pfam" id="PF13392">
    <property type="entry name" value="HNH_3"/>
    <property type="match status" value="1"/>
</dbReference>
<evidence type="ECO:0000259" key="1">
    <source>
        <dbReference type="Pfam" id="PF13392"/>
    </source>
</evidence>
<reference evidence="2 3" key="1">
    <citation type="submission" date="2023-04" db="EMBL/GenBank/DDBJ databases">
        <title>Halomonas strains isolated from rhizosphere soil.</title>
        <authorList>
            <person name="Xu L."/>
            <person name="Sun J.-Q."/>
        </authorList>
    </citation>
    <scope>NUCLEOTIDE SEQUENCE [LARGE SCALE GENOMIC DNA]</scope>
    <source>
        <strain evidence="2 3">LR5S20</strain>
    </source>
</reference>
<keyword evidence="3" id="KW-1185">Reference proteome</keyword>
<protein>
    <submittedName>
        <fullName evidence="2">HNH endonuclease signature motif containing protein</fullName>
        <ecNumber evidence="2">3.1.-.-</ecNumber>
    </submittedName>
</protein>
<dbReference type="SUPFAM" id="SSF54060">
    <property type="entry name" value="His-Me finger endonucleases"/>
    <property type="match status" value="1"/>
</dbReference>
<dbReference type="Proteomes" id="UP001225957">
    <property type="component" value="Unassembled WGS sequence"/>
</dbReference>
<dbReference type="InterPro" id="IPR044925">
    <property type="entry name" value="His-Me_finger_sf"/>
</dbReference>
<name>A0ABT6V052_9GAMM</name>
<sequence length="203" mass="23095">MPRNTGKPWSDEDAVLLRDLYPDDSNATLAKIFGRSESSIQNQAIKMGLHKSEAYMATGPGQFRTGQQVWNKGMKGLDLSGGKGHFPKGHRPHTWQPIGHERVSKEGYLQRKVTDTGYTPRDYRPVHHLVWEEHTGEAVPKGHALVFRDGNLRNFDPANLELVSRAELMRRNSHHTNLPPELARIVQLRGAITRKINRRRKQA</sequence>
<dbReference type="Gene3D" id="3.90.75.20">
    <property type="match status" value="1"/>
</dbReference>
<dbReference type="EMBL" id="JASCQP010000018">
    <property type="protein sequence ID" value="MDI5890644.1"/>
    <property type="molecule type" value="Genomic_DNA"/>
</dbReference>
<accession>A0ABT6V052</accession>
<keyword evidence="2" id="KW-0540">Nuclease</keyword>
<keyword evidence="2" id="KW-0255">Endonuclease</keyword>
<organism evidence="2 3">
    <name type="scientific">Halomonas rhizosphaerae</name>
    <dbReference type="NCBI Taxonomy" id="3043296"/>
    <lineage>
        <taxon>Bacteria</taxon>
        <taxon>Pseudomonadati</taxon>
        <taxon>Pseudomonadota</taxon>
        <taxon>Gammaproteobacteria</taxon>
        <taxon>Oceanospirillales</taxon>
        <taxon>Halomonadaceae</taxon>
        <taxon>Halomonas</taxon>
    </lineage>
</organism>
<dbReference type="RefSeq" id="WP_282734619.1">
    <property type="nucleotide sequence ID" value="NZ_JASCQP010000018.1"/>
</dbReference>
<comment type="caution">
    <text evidence="2">The sequence shown here is derived from an EMBL/GenBank/DDBJ whole genome shotgun (WGS) entry which is preliminary data.</text>
</comment>
<dbReference type="GO" id="GO:0004519">
    <property type="term" value="F:endonuclease activity"/>
    <property type="evidence" value="ECO:0007669"/>
    <property type="project" value="UniProtKB-KW"/>
</dbReference>
<dbReference type="EC" id="3.1.-.-" evidence="2"/>
<evidence type="ECO:0000313" key="2">
    <source>
        <dbReference type="EMBL" id="MDI5890644.1"/>
    </source>
</evidence>
<proteinExistence type="predicted"/>
<keyword evidence="2" id="KW-0378">Hydrolase</keyword>
<dbReference type="GO" id="GO:0016787">
    <property type="term" value="F:hydrolase activity"/>
    <property type="evidence" value="ECO:0007669"/>
    <property type="project" value="UniProtKB-KW"/>
</dbReference>
<evidence type="ECO:0000313" key="3">
    <source>
        <dbReference type="Proteomes" id="UP001225957"/>
    </source>
</evidence>
<feature type="domain" description="HNH nuclease" evidence="1">
    <location>
        <begin position="125"/>
        <end position="170"/>
    </location>
</feature>